<evidence type="ECO:0000313" key="10">
    <source>
        <dbReference type="EMBL" id="CAH1801755.1"/>
    </source>
</evidence>
<evidence type="ECO:0000256" key="4">
    <source>
        <dbReference type="ARBA" id="ARBA00022741"/>
    </source>
</evidence>
<evidence type="ECO:0000256" key="5">
    <source>
        <dbReference type="ARBA" id="ARBA00022777"/>
    </source>
</evidence>
<dbReference type="InterPro" id="IPR011989">
    <property type="entry name" value="ARM-like"/>
</dbReference>
<keyword evidence="2" id="KW-0723">Serine/threonine-protein kinase</keyword>
<feature type="compositionally biased region" description="Basic and acidic residues" evidence="9">
    <location>
        <begin position="60"/>
        <end position="70"/>
    </location>
</feature>
<gene>
    <name evidence="10" type="ORF">OFUS_LOCUS25510</name>
</gene>
<feature type="compositionally biased region" description="Basic and acidic residues" evidence="9">
    <location>
        <begin position="31"/>
        <end position="40"/>
    </location>
</feature>
<keyword evidence="6" id="KW-0067">ATP-binding</keyword>
<evidence type="ECO:0000256" key="9">
    <source>
        <dbReference type="SAM" id="MobiDB-lite"/>
    </source>
</evidence>
<dbReference type="Pfam" id="PF00514">
    <property type="entry name" value="Arm"/>
    <property type="match status" value="1"/>
</dbReference>
<dbReference type="PANTHER" id="PTHR22983">
    <property type="entry name" value="PROTEIN KINASE RELATED"/>
    <property type="match status" value="1"/>
</dbReference>
<reference evidence="10" key="1">
    <citation type="submission" date="2022-03" db="EMBL/GenBank/DDBJ databases">
        <authorList>
            <person name="Martin C."/>
        </authorList>
    </citation>
    <scope>NUCLEOTIDE SEQUENCE</scope>
</reference>
<evidence type="ECO:0000256" key="1">
    <source>
        <dbReference type="ARBA" id="ARBA00012513"/>
    </source>
</evidence>
<protein>
    <recommendedName>
        <fullName evidence="1">non-specific serine/threonine protein kinase</fullName>
        <ecNumber evidence="1">2.7.11.1</ecNumber>
    </recommendedName>
</protein>
<dbReference type="GO" id="GO:0007224">
    <property type="term" value="P:smoothened signaling pathway"/>
    <property type="evidence" value="ECO:0007669"/>
    <property type="project" value="TreeGrafter"/>
</dbReference>
<dbReference type="Proteomes" id="UP000749559">
    <property type="component" value="Unassembled WGS sequence"/>
</dbReference>
<feature type="region of interest" description="Disordered" evidence="9">
    <location>
        <begin position="1"/>
        <end position="108"/>
    </location>
</feature>
<dbReference type="Gene3D" id="1.25.10.10">
    <property type="entry name" value="Leucine-rich Repeat Variant"/>
    <property type="match status" value="2"/>
</dbReference>
<dbReference type="SUPFAM" id="SSF48371">
    <property type="entry name" value="ARM repeat"/>
    <property type="match status" value="1"/>
</dbReference>
<dbReference type="EMBL" id="CAIIXF020000012">
    <property type="protein sequence ID" value="CAH1801755.1"/>
    <property type="molecule type" value="Genomic_DNA"/>
</dbReference>
<evidence type="ECO:0000256" key="8">
    <source>
        <dbReference type="ARBA" id="ARBA00048679"/>
    </source>
</evidence>
<comment type="catalytic activity">
    <reaction evidence="8">
        <text>L-seryl-[protein] + ATP = O-phospho-L-seryl-[protein] + ADP + H(+)</text>
        <dbReference type="Rhea" id="RHEA:17989"/>
        <dbReference type="Rhea" id="RHEA-COMP:9863"/>
        <dbReference type="Rhea" id="RHEA-COMP:11604"/>
        <dbReference type="ChEBI" id="CHEBI:15378"/>
        <dbReference type="ChEBI" id="CHEBI:29999"/>
        <dbReference type="ChEBI" id="CHEBI:30616"/>
        <dbReference type="ChEBI" id="CHEBI:83421"/>
        <dbReference type="ChEBI" id="CHEBI:456216"/>
        <dbReference type="EC" id="2.7.11.1"/>
    </reaction>
</comment>
<feature type="compositionally biased region" description="Basic and acidic residues" evidence="9">
    <location>
        <begin position="99"/>
        <end position="108"/>
    </location>
</feature>
<evidence type="ECO:0000256" key="3">
    <source>
        <dbReference type="ARBA" id="ARBA00022679"/>
    </source>
</evidence>
<proteinExistence type="predicted"/>
<comment type="caution">
    <text evidence="10">The sequence shown here is derived from an EMBL/GenBank/DDBJ whole genome shotgun (WGS) entry which is preliminary data.</text>
</comment>
<keyword evidence="4" id="KW-0547">Nucleotide-binding</keyword>
<name>A0A8J1TLV1_OWEFU</name>
<dbReference type="GO" id="GO:0004674">
    <property type="term" value="F:protein serine/threonine kinase activity"/>
    <property type="evidence" value="ECO:0007669"/>
    <property type="project" value="UniProtKB-KW"/>
</dbReference>
<dbReference type="OrthoDB" id="266718at2759"/>
<dbReference type="PANTHER" id="PTHR22983:SF6">
    <property type="entry name" value="SERINE_THREONINE-PROTEIN KINASE 36"/>
    <property type="match status" value="1"/>
</dbReference>
<dbReference type="InterPro" id="IPR000225">
    <property type="entry name" value="Armadillo"/>
</dbReference>
<dbReference type="InterPro" id="IPR016024">
    <property type="entry name" value="ARM-type_fold"/>
</dbReference>
<keyword evidence="11" id="KW-1185">Reference proteome</keyword>
<dbReference type="SMART" id="SM00185">
    <property type="entry name" value="ARM"/>
    <property type="match status" value="3"/>
</dbReference>
<evidence type="ECO:0000256" key="6">
    <source>
        <dbReference type="ARBA" id="ARBA00022840"/>
    </source>
</evidence>
<evidence type="ECO:0000313" key="11">
    <source>
        <dbReference type="Proteomes" id="UP000749559"/>
    </source>
</evidence>
<sequence>MAVAKQKQAQEKRHPPGTSKILNKARKKAEKKGEKQKEAWGTDPPVPPSGQGEGQPLPVHPERPHTRQWEKTSIPEVDPTPRPDRISQDYAQEYPSIEVESRKLTKTTDKHNTIEQVKLEEGQEAGDSEDEWQLCCDQTDPENADPDDVMAFLGDQHFIAKLKTKLESTSSQVLAGGLEGASQLRVLLKVISNIITIKCDADLLTTFLSSTGIPDQQIYLIQKIVDSANVKQQPWCQQILLDLVITIHAFIASELGQTEHPSKKGEQLYCDSCMQFFGLIPKLLSQKLDCDLRLREQTLMCVIFLCESLERSKSGIPDKLLAGLANDHTLTVETFLHATQEDTVAIEQLQEVCEGNMEAAASRMQDIMSLGVATLTALTHQPIEPINCTKGKQMVAKALAGVLIMQENEDLTNNYLRLVMFPDMTCNVIKVLYATSQESTGICSFLACSARHMTMILAVLEGKLPIADMELNTMVEMTIHLLCVIVLQLQDIPPDIADSVPLLIQIFLDSQIASHTAAAALLFSQLLFSGVAVEIQVEDILEAAVSIFTDLAQICCKCPLEYGVLDGVLLLLCQLSMQSEVPIARMYIECGLWNAIWHRSAQALNVHQHDPKLSIQDLEGDGEAAMKPPDWDLLSPQGLMAMLHLSVIVFTKETFQCVPQLANADGIVNLTVMHLLSNEFLHLLATSSNLTKPGSEFASDIIEQVTQILCFPFAIDLQEDMLMEIYECFYCKQVVVHLLFSLIKFVALEQCPVPIGLLARLVMGETVFVEQFAEAVQITNGTDFLAQCVSAAGPLSVKCDTLSVFSHMARSSPNYVGLITRVFQGLTGEFAPLVQCLKHDNAIVRSRVCVMLGNLMRHSDQLYTVLVELKRLCDAIRECLQDEDPNVRKGASYAIGNAVYHSGDLYRIFTQGIPPLVKLLRDPFAKTRSNAASALGNLCIHNGDMVDALLTSKAHQGLLDVVCHDSQYSVQETAISALRSQCQHAKIRQELCKLRAIDKLSSIIETGGTPRSRSGNIVAASSKHTGTTLIQQSNKLINILSGNK</sequence>
<dbReference type="AlphaFoldDB" id="A0A8J1TLV1"/>
<keyword evidence="5" id="KW-0418">Kinase</keyword>
<evidence type="ECO:0000256" key="2">
    <source>
        <dbReference type="ARBA" id="ARBA00022527"/>
    </source>
</evidence>
<dbReference type="PROSITE" id="PS50176">
    <property type="entry name" value="ARM_REPEAT"/>
    <property type="match status" value="1"/>
</dbReference>
<evidence type="ECO:0000256" key="7">
    <source>
        <dbReference type="ARBA" id="ARBA00047899"/>
    </source>
</evidence>
<dbReference type="GO" id="GO:0005737">
    <property type="term" value="C:cytoplasm"/>
    <property type="evidence" value="ECO:0007669"/>
    <property type="project" value="TreeGrafter"/>
</dbReference>
<dbReference type="GO" id="GO:0005524">
    <property type="term" value="F:ATP binding"/>
    <property type="evidence" value="ECO:0007669"/>
    <property type="project" value="UniProtKB-KW"/>
</dbReference>
<organism evidence="10 11">
    <name type="scientific">Owenia fusiformis</name>
    <name type="common">Polychaete worm</name>
    <dbReference type="NCBI Taxonomy" id="6347"/>
    <lineage>
        <taxon>Eukaryota</taxon>
        <taxon>Metazoa</taxon>
        <taxon>Spiralia</taxon>
        <taxon>Lophotrochozoa</taxon>
        <taxon>Annelida</taxon>
        <taxon>Polychaeta</taxon>
        <taxon>Sedentaria</taxon>
        <taxon>Canalipalpata</taxon>
        <taxon>Sabellida</taxon>
        <taxon>Oweniida</taxon>
        <taxon>Oweniidae</taxon>
        <taxon>Owenia</taxon>
    </lineage>
</organism>
<comment type="catalytic activity">
    <reaction evidence="7">
        <text>L-threonyl-[protein] + ATP = O-phospho-L-threonyl-[protein] + ADP + H(+)</text>
        <dbReference type="Rhea" id="RHEA:46608"/>
        <dbReference type="Rhea" id="RHEA-COMP:11060"/>
        <dbReference type="Rhea" id="RHEA-COMP:11605"/>
        <dbReference type="ChEBI" id="CHEBI:15378"/>
        <dbReference type="ChEBI" id="CHEBI:30013"/>
        <dbReference type="ChEBI" id="CHEBI:30616"/>
        <dbReference type="ChEBI" id="CHEBI:61977"/>
        <dbReference type="ChEBI" id="CHEBI:456216"/>
        <dbReference type="EC" id="2.7.11.1"/>
    </reaction>
</comment>
<keyword evidence="3" id="KW-0808">Transferase</keyword>
<dbReference type="EC" id="2.7.11.1" evidence="1"/>
<accession>A0A8J1TLV1</accession>